<dbReference type="Gene3D" id="3.30.420.240">
    <property type="match status" value="1"/>
</dbReference>
<feature type="non-terminal residue" evidence="1">
    <location>
        <position position="495"/>
    </location>
</feature>
<dbReference type="EMBL" id="LAZR01020232">
    <property type="protein sequence ID" value="KKL89629.1"/>
    <property type="molecule type" value="Genomic_DNA"/>
</dbReference>
<dbReference type="InterPro" id="IPR027417">
    <property type="entry name" value="P-loop_NTPase"/>
</dbReference>
<protein>
    <recommendedName>
        <fullName evidence="2">Terminase large subunit gp17-like C-terminal domain-containing protein</fullName>
    </recommendedName>
</protein>
<dbReference type="AlphaFoldDB" id="A0A0F9FSY3"/>
<name>A0A0F9FSY3_9ZZZZ</name>
<reference evidence="1" key="1">
    <citation type="journal article" date="2015" name="Nature">
        <title>Complex archaea that bridge the gap between prokaryotes and eukaryotes.</title>
        <authorList>
            <person name="Spang A."/>
            <person name="Saw J.H."/>
            <person name="Jorgensen S.L."/>
            <person name="Zaremba-Niedzwiedzka K."/>
            <person name="Martijn J."/>
            <person name="Lind A.E."/>
            <person name="van Eijk R."/>
            <person name="Schleper C."/>
            <person name="Guy L."/>
            <person name="Ettema T.J."/>
        </authorList>
    </citation>
    <scope>NUCLEOTIDE SEQUENCE</scope>
</reference>
<dbReference type="Gene3D" id="3.40.50.300">
    <property type="entry name" value="P-loop containing nucleotide triphosphate hydrolases"/>
    <property type="match status" value="1"/>
</dbReference>
<sequence length="495" mass="56523">MIRLGDIAAVPDPFTLEENVNRHLGQAYFWWFLEEVLTRSFEGQTFTGNEGRQEPYKFSALHREWALLAQYNPRLCIQAPRAHLKTTVLGQGGPFWQMFKAGNNELVDGVYFSYKAELANEKVAALKRLIKTNPYCRYWKDLKPTAENIIDFFVDWGDGPVAEVVLIGSGIKSATRGRHPSYVICDDILSDFANPLASSELRLINRIFRQTIMSLPANYDDPLWLIGTPQAYDDILYQLAANEEWLWLVYPAVKDWGTHEVQWPEKYSYGRLMTIRKSVKPDAFEVEYQLLPVILTNQFLTREDLNQVVDVQLRPWNLEKQFVNAGGLGIYAGMDVGKEVHPTHIVFTLELPSGTLITLYQTFMDHLSYPEQVKTVNRLTEVFGLTRSYYDATFNVLDDRGLNQRWIGRVFTRKLKGDLATGLEKRVFADADQPGIVLLNDRRFLDQITMVKKDLKAVETPDGHADSFWSTALAVRAADDGPSFLDMGSVGMTRK</sequence>
<proteinExistence type="predicted"/>
<evidence type="ECO:0008006" key="2">
    <source>
        <dbReference type="Google" id="ProtNLM"/>
    </source>
</evidence>
<accession>A0A0F9FSY3</accession>
<organism evidence="1">
    <name type="scientific">marine sediment metagenome</name>
    <dbReference type="NCBI Taxonomy" id="412755"/>
    <lineage>
        <taxon>unclassified sequences</taxon>
        <taxon>metagenomes</taxon>
        <taxon>ecological metagenomes</taxon>
    </lineage>
</organism>
<evidence type="ECO:0000313" key="1">
    <source>
        <dbReference type="EMBL" id="KKL89629.1"/>
    </source>
</evidence>
<gene>
    <name evidence="1" type="ORF">LCGC14_1912760</name>
</gene>
<comment type="caution">
    <text evidence="1">The sequence shown here is derived from an EMBL/GenBank/DDBJ whole genome shotgun (WGS) entry which is preliminary data.</text>
</comment>